<feature type="transmembrane region" description="Helical" evidence="1">
    <location>
        <begin position="29"/>
        <end position="50"/>
    </location>
</feature>
<sequence length="419" mass="47336">MQANTLFRHQVLEAQQQRINGQVLLRPRVSFVVITIALFVWLTAVVSWLVSGNYTYTQSVSGWLEPPAGVTHVYSPQPGTIIDEILVAENTVVEAGTPLIRLRRDTVFSHNLNAGLLQTQEIKHQIERLHSQRTITEQNYQQRLKQLTASLQTLVDDQHQLQKMKTLQSQKLALAARQRDAMQALVSQHHASEYQFSEVQSQWFNEHYQHEQLSRELLKNAAEQQSLRFERSTTRQQQALALLEIDNQLSEQQSRLNQHLSSQDILVVAPAKGRVSQLQVKKGQSTQSAIPLLSLMPEHATVEARLLIPVSAAGFVEPGQTLQVRYDAFPYTQFGTHDAVITTLSSHLLLPQEIAQTPFQAEQPVYLATATLSSNHIQFASNEVALRAGMTFAAEIQIRERNLLQWLFEPLYALHGGVL</sequence>
<evidence type="ECO:0000313" key="3">
    <source>
        <dbReference type="EMBL" id="SHG21718.1"/>
    </source>
</evidence>
<gene>
    <name evidence="3" type="ORF">SAMN05216361_1715</name>
</gene>
<dbReference type="PRINTS" id="PR01490">
    <property type="entry name" value="RTXTOXIND"/>
</dbReference>
<keyword evidence="1" id="KW-1133">Transmembrane helix</keyword>
<evidence type="ECO:0000259" key="2">
    <source>
        <dbReference type="Pfam" id="PF26002"/>
    </source>
</evidence>
<organism evidence="3 4">
    <name type="scientific">Marisediminitalea aggregata</name>
    <dbReference type="NCBI Taxonomy" id="634436"/>
    <lineage>
        <taxon>Bacteria</taxon>
        <taxon>Pseudomonadati</taxon>
        <taxon>Pseudomonadota</taxon>
        <taxon>Gammaproteobacteria</taxon>
        <taxon>Alteromonadales</taxon>
        <taxon>Alteromonadaceae</taxon>
        <taxon>Marisediminitalea</taxon>
    </lineage>
</organism>
<keyword evidence="1" id="KW-0472">Membrane</keyword>
<dbReference type="AlphaFoldDB" id="A0A1M5I0A9"/>
<dbReference type="PANTHER" id="PTHR30386:SF28">
    <property type="entry name" value="EXPORTED PROTEIN"/>
    <property type="match status" value="1"/>
</dbReference>
<dbReference type="RefSeq" id="WP_175555782.1">
    <property type="nucleotide sequence ID" value="NZ_FQWD01000002.1"/>
</dbReference>
<dbReference type="Gene3D" id="2.40.30.170">
    <property type="match status" value="1"/>
</dbReference>
<dbReference type="InterPro" id="IPR058982">
    <property type="entry name" value="Beta-barrel_AprE"/>
</dbReference>
<accession>A0A1M5I0A9</accession>
<dbReference type="Pfam" id="PF26002">
    <property type="entry name" value="Beta-barrel_AprE"/>
    <property type="match status" value="1"/>
</dbReference>
<dbReference type="EMBL" id="FQWD01000002">
    <property type="protein sequence ID" value="SHG21718.1"/>
    <property type="molecule type" value="Genomic_DNA"/>
</dbReference>
<reference evidence="4" key="1">
    <citation type="submission" date="2016-11" db="EMBL/GenBank/DDBJ databases">
        <authorList>
            <person name="Varghese N."/>
            <person name="Submissions S."/>
        </authorList>
    </citation>
    <scope>NUCLEOTIDE SEQUENCE [LARGE SCALE GENOMIC DNA]</scope>
    <source>
        <strain evidence="4">CGMCC 1.8995</strain>
    </source>
</reference>
<name>A0A1M5I0A9_9ALTE</name>
<dbReference type="InterPro" id="IPR050739">
    <property type="entry name" value="MFP"/>
</dbReference>
<keyword evidence="1" id="KW-0812">Transmembrane</keyword>
<keyword evidence="4" id="KW-1185">Reference proteome</keyword>
<dbReference type="PANTHER" id="PTHR30386">
    <property type="entry name" value="MEMBRANE FUSION SUBUNIT OF EMRAB-TOLC MULTIDRUG EFFLUX PUMP"/>
    <property type="match status" value="1"/>
</dbReference>
<proteinExistence type="predicted"/>
<feature type="domain" description="AprE-like beta-barrel" evidence="2">
    <location>
        <begin position="308"/>
        <end position="398"/>
    </location>
</feature>
<dbReference type="STRING" id="634436.SAMN05216361_1715"/>
<evidence type="ECO:0000256" key="1">
    <source>
        <dbReference type="SAM" id="Phobius"/>
    </source>
</evidence>
<dbReference type="Proteomes" id="UP000184520">
    <property type="component" value="Unassembled WGS sequence"/>
</dbReference>
<evidence type="ECO:0000313" key="4">
    <source>
        <dbReference type="Proteomes" id="UP000184520"/>
    </source>
</evidence>
<protein>
    <submittedName>
        <fullName evidence="3">Membrane fusion protein</fullName>
    </submittedName>
</protein>